<dbReference type="AlphaFoldDB" id="N9W990"/>
<dbReference type="HOGENOM" id="CLU_2859763_0_0_9"/>
<keyword evidence="2" id="KW-1185">Reference proteome</keyword>
<dbReference type="PATRIC" id="fig|999411.4.peg.3118"/>
<dbReference type="EMBL" id="AGYT01000021">
    <property type="protein sequence ID" value="ENY99464.1"/>
    <property type="molecule type" value="Genomic_DNA"/>
</dbReference>
<accession>N9W990</accession>
<organism evidence="1 2">
    <name type="scientific">Clostridium thermobutyricum</name>
    <dbReference type="NCBI Taxonomy" id="29372"/>
    <lineage>
        <taxon>Bacteria</taxon>
        <taxon>Bacillati</taxon>
        <taxon>Bacillota</taxon>
        <taxon>Clostridia</taxon>
        <taxon>Eubacteriales</taxon>
        <taxon>Clostridiaceae</taxon>
        <taxon>Clostridium</taxon>
    </lineage>
</organism>
<protein>
    <submittedName>
        <fullName evidence="1">Uncharacterized protein</fullName>
    </submittedName>
</protein>
<dbReference type="RefSeq" id="WP_002599645.1">
    <property type="nucleotide sequence ID" value="NZ_KB850959.1"/>
</dbReference>
<comment type="caution">
    <text evidence="1">The sequence shown here is derived from an EMBL/GenBank/DDBJ whole genome shotgun (WGS) entry which is preliminary data.</text>
</comment>
<gene>
    <name evidence="1" type="ORF">HMPREF1092_03205</name>
</gene>
<proteinExistence type="predicted"/>
<reference evidence="1 2" key="1">
    <citation type="submission" date="2013-01" db="EMBL/GenBank/DDBJ databases">
        <title>The Genome Sequence of Clostridium colicanis 209318.</title>
        <authorList>
            <consortium name="The Broad Institute Genome Sequencing Platform"/>
            <person name="Earl A."/>
            <person name="Ward D."/>
            <person name="Feldgarden M."/>
            <person name="Gevers D."/>
            <person name="Courvalin P."/>
            <person name="Lambert T."/>
            <person name="Walker B."/>
            <person name="Young S.K."/>
            <person name="Zeng Q."/>
            <person name="Gargeya S."/>
            <person name="Fitzgerald M."/>
            <person name="Haas B."/>
            <person name="Abouelleil A."/>
            <person name="Alvarado L."/>
            <person name="Arachchi H.M."/>
            <person name="Berlin A.M."/>
            <person name="Chapman S.B."/>
            <person name="Dewar J."/>
            <person name="Goldberg J."/>
            <person name="Griggs A."/>
            <person name="Gujja S."/>
            <person name="Hansen M."/>
            <person name="Howarth C."/>
            <person name="Imamovic A."/>
            <person name="Larimer J."/>
            <person name="McCowan C."/>
            <person name="Murphy C."/>
            <person name="Neiman D."/>
            <person name="Pearson M."/>
            <person name="Priest M."/>
            <person name="Roberts A."/>
            <person name="Saif S."/>
            <person name="Shea T."/>
            <person name="Sisk P."/>
            <person name="Sykes S."/>
            <person name="Wortman J."/>
            <person name="Nusbaum C."/>
            <person name="Birren B."/>
        </authorList>
    </citation>
    <scope>NUCLEOTIDE SEQUENCE [LARGE SCALE GENOMIC DNA]</scope>
    <source>
        <strain evidence="1 2">209318</strain>
    </source>
</reference>
<name>N9W990_9CLOT</name>
<dbReference type="Proteomes" id="UP000013097">
    <property type="component" value="Unassembled WGS sequence"/>
</dbReference>
<evidence type="ECO:0000313" key="2">
    <source>
        <dbReference type="Proteomes" id="UP000013097"/>
    </source>
</evidence>
<evidence type="ECO:0000313" key="1">
    <source>
        <dbReference type="EMBL" id="ENY99464.1"/>
    </source>
</evidence>
<sequence>MKLIPWDNVISCNVKTIEQLEKDISLGKVFAMGILSLASKKKLKINTLIEIIIKEYKEKFPIYL</sequence>